<evidence type="ECO:0000256" key="1">
    <source>
        <dbReference type="ARBA" id="ARBA00022723"/>
    </source>
</evidence>
<organism evidence="8 9">
    <name type="scientific">Clathrus columnatus</name>
    <dbReference type="NCBI Taxonomy" id="1419009"/>
    <lineage>
        <taxon>Eukaryota</taxon>
        <taxon>Fungi</taxon>
        <taxon>Dikarya</taxon>
        <taxon>Basidiomycota</taxon>
        <taxon>Agaricomycotina</taxon>
        <taxon>Agaricomycetes</taxon>
        <taxon>Phallomycetidae</taxon>
        <taxon>Phallales</taxon>
        <taxon>Clathraceae</taxon>
        <taxon>Clathrus</taxon>
    </lineage>
</organism>
<keyword evidence="9" id="KW-1185">Reference proteome</keyword>
<accession>A0AAV5A4P4</accession>
<evidence type="ECO:0000256" key="4">
    <source>
        <dbReference type="ARBA" id="ARBA00022833"/>
    </source>
</evidence>
<dbReference type="GO" id="GO:0000981">
    <property type="term" value="F:DNA-binding transcription factor activity, RNA polymerase II-specific"/>
    <property type="evidence" value="ECO:0007669"/>
    <property type="project" value="UniProtKB-ARBA"/>
</dbReference>
<feature type="compositionally biased region" description="Polar residues" evidence="6">
    <location>
        <begin position="345"/>
        <end position="369"/>
    </location>
</feature>
<feature type="region of interest" description="Disordered" evidence="6">
    <location>
        <begin position="24"/>
        <end position="64"/>
    </location>
</feature>
<comment type="caution">
    <text evidence="8">The sequence shown here is derived from an EMBL/GenBank/DDBJ whole genome shotgun (WGS) entry which is preliminary data.</text>
</comment>
<dbReference type="PROSITE" id="PS00028">
    <property type="entry name" value="ZINC_FINGER_C2H2_1"/>
    <property type="match status" value="2"/>
</dbReference>
<name>A0AAV5A4P4_9AGAM</name>
<dbReference type="SUPFAM" id="SSF57667">
    <property type="entry name" value="beta-beta-alpha zinc fingers"/>
    <property type="match status" value="1"/>
</dbReference>
<evidence type="ECO:0000256" key="3">
    <source>
        <dbReference type="ARBA" id="ARBA00022771"/>
    </source>
</evidence>
<dbReference type="GO" id="GO:0000978">
    <property type="term" value="F:RNA polymerase II cis-regulatory region sequence-specific DNA binding"/>
    <property type="evidence" value="ECO:0007669"/>
    <property type="project" value="TreeGrafter"/>
</dbReference>
<dbReference type="InterPro" id="IPR013087">
    <property type="entry name" value="Znf_C2H2_type"/>
</dbReference>
<keyword evidence="4" id="KW-0862">Zinc</keyword>
<dbReference type="AlphaFoldDB" id="A0AAV5A4P4"/>
<dbReference type="PANTHER" id="PTHR14003:SF19">
    <property type="entry name" value="YY2 TRANSCRIPTION FACTOR"/>
    <property type="match status" value="1"/>
</dbReference>
<feature type="compositionally biased region" description="Polar residues" evidence="6">
    <location>
        <begin position="298"/>
        <end position="312"/>
    </location>
</feature>
<dbReference type="GO" id="GO:0008270">
    <property type="term" value="F:zinc ion binding"/>
    <property type="evidence" value="ECO:0007669"/>
    <property type="project" value="UniProtKB-KW"/>
</dbReference>
<dbReference type="FunFam" id="3.30.160.60:FF:000072">
    <property type="entry name" value="zinc finger protein 143 isoform X1"/>
    <property type="match status" value="1"/>
</dbReference>
<proteinExistence type="predicted"/>
<dbReference type="Proteomes" id="UP001050691">
    <property type="component" value="Unassembled WGS sequence"/>
</dbReference>
<evidence type="ECO:0000256" key="6">
    <source>
        <dbReference type="SAM" id="MobiDB-lite"/>
    </source>
</evidence>
<dbReference type="Pfam" id="PF00096">
    <property type="entry name" value="zf-C2H2"/>
    <property type="match status" value="2"/>
</dbReference>
<keyword evidence="3 5" id="KW-0863">Zinc-finger</keyword>
<feature type="domain" description="C2H2-type" evidence="7">
    <location>
        <begin position="92"/>
        <end position="121"/>
    </location>
</feature>
<feature type="region of interest" description="Disordered" evidence="6">
    <location>
        <begin position="116"/>
        <end position="375"/>
    </location>
</feature>
<dbReference type="GO" id="GO:0000785">
    <property type="term" value="C:chromatin"/>
    <property type="evidence" value="ECO:0007669"/>
    <property type="project" value="TreeGrafter"/>
</dbReference>
<dbReference type="Gene3D" id="3.30.160.60">
    <property type="entry name" value="Classic Zinc Finger"/>
    <property type="match status" value="2"/>
</dbReference>
<feature type="compositionally biased region" description="Low complexity" evidence="6">
    <location>
        <begin position="41"/>
        <end position="50"/>
    </location>
</feature>
<dbReference type="GO" id="GO:0005667">
    <property type="term" value="C:transcription regulator complex"/>
    <property type="evidence" value="ECO:0007669"/>
    <property type="project" value="TreeGrafter"/>
</dbReference>
<feature type="compositionally biased region" description="Low complexity" evidence="6">
    <location>
        <begin position="258"/>
        <end position="269"/>
    </location>
</feature>
<feature type="compositionally biased region" description="Polar residues" evidence="6">
    <location>
        <begin position="213"/>
        <end position="224"/>
    </location>
</feature>
<dbReference type="InterPro" id="IPR036236">
    <property type="entry name" value="Znf_C2H2_sf"/>
</dbReference>
<dbReference type="GO" id="GO:0031519">
    <property type="term" value="C:PcG protein complex"/>
    <property type="evidence" value="ECO:0007669"/>
    <property type="project" value="TreeGrafter"/>
</dbReference>
<feature type="compositionally biased region" description="Low complexity" evidence="6">
    <location>
        <begin position="117"/>
        <end position="128"/>
    </location>
</feature>
<evidence type="ECO:0000256" key="2">
    <source>
        <dbReference type="ARBA" id="ARBA00022737"/>
    </source>
</evidence>
<evidence type="ECO:0000313" key="8">
    <source>
        <dbReference type="EMBL" id="GJJ06865.1"/>
    </source>
</evidence>
<dbReference type="SMART" id="SM00355">
    <property type="entry name" value="ZnF_C2H2"/>
    <property type="match status" value="2"/>
</dbReference>
<dbReference type="PANTHER" id="PTHR14003">
    <property type="entry name" value="TRANSCRIPTIONAL REPRESSOR PROTEIN YY"/>
    <property type="match status" value="1"/>
</dbReference>
<feature type="compositionally biased region" description="Low complexity" evidence="6">
    <location>
        <begin position="190"/>
        <end position="211"/>
    </location>
</feature>
<protein>
    <recommendedName>
        <fullName evidence="7">C2H2-type domain-containing protein</fullName>
    </recommendedName>
</protein>
<reference evidence="8" key="1">
    <citation type="submission" date="2021-10" db="EMBL/GenBank/DDBJ databases">
        <title>De novo Genome Assembly of Clathrus columnatus (Basidiomycota, Fungi) Using Illumina and Nanopore Sequence Data.</title>
        <authorList>
            <person name="Ogiso-Tanaka E."/>
            <person name="Itagaki H."/>
            <person name="Hosoya T."/>
            <person name="Hosaka K."/>
        </authorList>
    </citation>
    <scope>NUCLEOTIDE SEQUENCE</scope>
    <source>
        <strain evidence="8">MO-923</strain>
    </source>
</reference>
<feature type="compositionally biased region" description="Low complexity" evidence="6">
    <location>
        <begin position="138"/>
        <end position="148"/>
    </location>
</feature>
<dbReference type="EMBL" id="BPWL01000002">
    <property type="protein sequence ID" value="GJJ06865.1"/>
    <property type="molecule type" value="Genomic_DNA"/>
</dbReference>
<feature type="domain" description="C2H2-type" evidence="7">
    <location>
        <begin position="64"/>
        <end position="91"/>
    </location>
</feature>
<keyword evidence="2" id="KW-0677">Repeat</keyword>
<sequence>MSSVFANFPAPMLPQHNVHAVPRSLSMPSAPQAPNFPVQPPSSQSQSQQSAPIASGFQDPKKRHACPTCGRAFTTSGHLARHIRVHTGERNHKCPFPGCETRCSRQDNLQQHYRIHLSPGSRRSSSTRARAEAKKKSSLSSANLSSLSPNTTRSTLNDEPPDSPPPLARATVLPPSRTTYPVMNHERSDQSQQGRSHSSASASGSGSSAGSPHSYTSATASPDITPSVPPSTGVGTNGGYGNILGLSHERQHSPGGEYSYSSSYPQTSSNGHVYHHPHHPQRPMNADNYGLPSGAPPQYSTGVPPSTASSYAHSLPPIQSLDGTNGSGSFGLARVSQHPGPYPSYESTPNYPNHGHSASNWPTPETSYSHPPHPHHNTWWSQNGVSVGVSVGAGSQRGYQSYGSS</sequence>
<dbReference type="PROSITE" id="PS50157">
    <property type="entry name" value="ZINC_FINGER_C2H2_2"/>
    <property type="match status" value="2"/>
</dbReference>
<gene>
    <name evidence="8" type="ORF">Clacol_001061</name>
</gene>
<evidence type="ECO:0000313" key="9">
    <source>
        <dbReference type="Proteomes" id="UP001050691"/>
    </source>
</evidence>
<keyword evidence="1" id="KW-0479">Metal-binding</keyword>
<evidence type="ECO:0000256" key="5">
    <source>
        <dbReference type="PROSITE-ProRule" id="PRU00042"/>
    </source>
</evidence>
<evidence type="ECO:0000259" key="7">
    <source>
        <dbReference type="PROSITE" id="PS50157"/>
    </source>
</evidence>